<feature type="domain" description="HTH araC/xylS-type" evidence="4">
    <location>
        <begin position="7"/>
        <end position="105"/>
    </location>
</feature>
<dbReference type="PANTHER" id="PTHR47504">
    <property type="entry name" value="RIGHT ORIGIN-BINDING PROTEIN"/>
    <property type="match status" value="1"/>
</dbReference>
<dbReference type="PANTHER" id="PTHR47504:SF6">
    <property type="entry name" value="ARAC-FAMILY TRANSCRIPTIONAL REGULATOR"/>
    <property type="match status" value="1"/>
</dbReference>
<evidence type="ECO:0000313" key="5">
    <source>
        <dbReference type="EMBL" id="GIO57372.1"/>
    </source>
</evidence>
<dbReference type="InterPro" id="IPR050959">
    <property type="entry name" value="MarA-like"/>
</dbReference>
<reference evidence="5 6" key="1">
    <citation type="submission" date="2021-03" db="EMBL/GenBank/DDBJ databases">
        <title>Antimicrobial resistance genes in bacteria isolated from Japanese honey, and their potential for conferring macrolide and lincosamide resistance in the American foulbrood pathogen Paenibacillus larvae.</title>
        <authorList>
            <person name="Okamoto M."/>
            <person name="Kumagai M."/>
            <person name="Kanamori H."/>
            <person name="Takamatsu D."/>
        </authorList>
    </citation>
    <scope>NUCLEOTIDE SEQUENCE [LARGE SCALE GENOMIC DNA]</scope>
    <source>
        <strain evidence="5 6">J21TS7</strain>
    </source>
</reference>
<evidence type="ECO:0000313" key="6">
    <source>
        <dbReference type="Proteomes" id="UP000676601"/>
    </source>
</evidence>
<protein>
    <submittedName>
        <fullName evidence="5">HTH-type transcriptional regulator YbfP</fullName>
    </submittedName>
</protein>
<dbReference type="SMART" id="SM00342">
    <property type="entry name" value="HTH_ARAC"/>
    <property type="match status" value="1"/>
</dbReference>
<organism evidence="5 6">
    <name type="scientific">Paenibacillus cineris</name>
    <dbReference type="NCBI Taxonomy" id="237530"/>
    <lineage>
        <taxon>Bacteria</taxon>
        <taxon>Bacillati</taxon>
        <taxon>Bacillota</taxon>
        <taxon>Bacilli</taxon>
        <taxon>Bacillales</taxon>
        <taxon>Paenibacillaceae</taxon>
        <taxon>Paenibacillus</taxon>
    </lineage>
</organism>
<dbReference type="Gene3D" id="1.10.10.60">
    <property type="entry name" value="Homeodomain-like"/>
    <property type="match status" value="2"/>
</dbReference>
<keyword evidence="1" id="KW-0805">Transcription regulation</keyword>
<accession>A0ABQ4LLK3</accession>
<evidence type="ECO:0000259" key="4">
    <source>
        <dbReference type="PROSITE" id="PS01124"/>
    </source>
</evidence>
<gene>
    <name evidence="5" type="primary">ybfP</name>
    <name evidence="5" type="ORF">J21TS7_56900</name>
</gene>
<evidence type="ECO:0000256" key="1">
    <source>
        <dbReference type="ARBA" id="ARBA00023015"/>
    </source>
</evidence>
<dbReference type="InterPro" id="IPR009057">
    <property type="entry name" value="Homeodomain-like_sf"/>
</dbReference>
<dbReference type="InterPro" id="IPR018060">
    <property type="entry name" value="HTH_AraC"/>
</dbReference>
<comment type="caution">
    <text evidence="5">The sequence shown here is derived from an EMBL/GenBank/DDBJ whole genome shotgun (WGS) entry which is preliminary data.</text>
</comment>
<keyword evidence="6" id="KW-1185">Reference proteome</keyword>
<dbReference type="Pfam" id="PF12833">
    <property type="entry name" value="HTH_18"/>
    <property type="match status" value="1"/>
</dbReference>
<dbReference type="PROSITE" id="PS01124">
    <property type="entry name" value="HTH_ARAC_FAMILY_2"/>
    <property type="match status" value="1"/>
</dbReference>
<sequence length="296" mass="34308">MYSNRIQHSIRFMEEQLHEPLTLEQIAAEAGFSPFHFHRLFRRETGLSIAEYLRSRRLCLASRMLLYSEEPIIGISLQCHFESQEAFTRAFKKMYGMPPGRYRKMFSLHTQAHAAQGGEMNMIEESMIKGWMLSGSHPHQYEIGLDRHNVHQGNASGYVKAITPEGPNVFATMMQQFKADRYLKRRMRFSGFVRTEGVTEFCGLWMRVDNQAEDVLRFDNMNNRRIVGDTHWNHYAIVLDVPDNAATISLGVLLMGPGQVWVDSFRFDEVDESVPTTNLEVVYELRDEPSNLTFEE</sequence>
<dbReference type="Gene3D" id="2.60.120.260">
    <property type="entry name" value="Galactose-binding domain-like"/>
    <property type="match status" value="1"/>
</dbReference>
<dbReference type="EMBL" id="BORU01000004">
    <property type="protein sequence ID" value="GIO57372.1"/>
    <property type="molecule type" value="Genomic_DNA"/>
</dbReference>
<keyword evidence="3" id="KW-0804">Transcription</keyword>
<name>A0ABQ4LLK3_9BACL</name>
<evidence type="ECO:0000256" key="3">
    <source>
        <dbReference type="ARBA" id="ARBA00023163"/>
    </source>
</evidence>
<dbReference type="SUPFAM" id="SSF46689">
    <property type="entry name" value="Homeodomain-like"/>
    <property type="match status" value="2"/>
</dbReference>
<proteinExistence type="predicted"/>
<dbReference type="Proteomes" id="UP000676601">
    <property type="component" value="Unassembled WGS sequence"/>
</dbReference>
<keyword evidence="2" id="KW-0238">DNA-binding</keyword>
<evidence type="ECO:0000256" key="2">
    <source>
        <dbReference type="ARBA" id="ARBA00023125"/>
    </source>
</evidence>